<sequence>MAATKKVMGDPAGIWKPMTVLSVRPAADGTVAASGSELASSMEIIHRALFAEGRTWKISLVKNSEAFDKLEKKKSEIACRAKEGLSIVYWKILICYDDDEDYTIAITPVLPNKKPVNSLSMGDEHLDTIPATESDEVIKSSVEDLVPIPSEPKGIPNSMCDVPLCNNPTSLNALNEHYEIVIDSNDDNSSSDDNSYENIDYVDASPPDDEIVSLEVVEIVIPEVGGIDTDILLTIKDDILREKLLNANLLIAKIDALRDNPTSFSDVVIKSTSTCPNLFLEETNTFDNSIPESEAFHFNLEEISSGSPTTRSDLSLPDYKAFYVDNDYFNEKSSGSTTTHDNFSQYDSFTFDLSNDQSPLADRSDLYHDEFTDELAHIMSLPNLECLKFKIEPDLGDLTSIDPGIRKNVSTTNVNVPLEDDQSSLFGYVVWIFLAFLTYSLSLHIFSPPGMKISFLIPASQIIILLCRMYLIGVELS</sequence>
<accession>A0ABQ5DHP8</accession>
<keyword evidence="1" id="KW-0812">Transmembrane</keyword>
<feature type="transmembrane region" description="Helical" evidence="1">
    <location>
        <begin position="425"/>
        <end position="446"/>
    </location>
</feature>
<keyword evidence="1" id="KW-1133">Transmembrane helix</keyword>
<feature type="transmembrane region" description="Helical" evidence="1">
    <location>
        <begin position="453"/>
        <end position="472"/>
    </location>
</feature>
<evidence type="ECO:0000313" key="3">
    <source>
        <dbReference type="Proteomes" id="UP001151760"/>
    </source>
</evidence>
<evidence type="ECO:0000256" key="1">
    <source>
        <dbReference type="SAM" id="Phobius"/>
    </source>
</evidence>
<reference evidence="2" key="1">
    <citation type="journal article" date="2022" name="Int. J. Mol. Sci.">
        <title>Draft Genome of Tanacetum Coccineum: Genomic Comparison of Closely Related Tanacetum-Family Plants.</title>
        <authorList>
            <person name="Yamashiro T."/>
            <person name="Shiraishi A."/>
            <person name="Nakayama K."/>
            <person name="Satake H."/>
        </authorList>
    </citation>
    <scope>NUCLEOTIDE SEQUENCE</scope>
</reference>
<keyword evidence="1" id="KW-0472">Membrane</keyword>
<name>A0ABQ5DHP8_9ASTR</name>
<dbReference type="EMBL" id="BQNB010015254">
    <property type="protein sequence ID" value="GJT37813.1"/>
    <property type="molecule type" value="Genomic_DNA"/>
</dbReference>
<keyword evidence="3" id="KW-1185">Reference proteome</keyword>
<protein>
    <submittedName>
        <fullName evidence="2">Uncharacterized protein</fullName>
    </submittedName>
</protein>
<evidence type="ECO:0000313" key="2">
    <source>
        <dbReference type="EMBL" id="GJT37813.1"/>
    </source>
</evidence>
<proteinExistence type="predicted"/>
<comment type="caution">
    <text evidence="2">The sequence shown here is derived from an EMBL/GenBank/DDBJ whole genome shotgun (WGS) entry which is preliminary data.</text>
</comment>
<organism evidence="2 3">
    <name type="scientific">Tanacetum coccineum</name>
    <dbReference type="NCBI Taxonomy" id="301880"/>
    <lineage>
        <taxon>Eukaryota</taxon>
        <taxon>Viridiplantae</taxon>
        <taxon>Streptophyta</taxon>
        <taxon>Embryophyta</taxon>
        <taxon>Tracheophyta</taxon>
        <taxon>Spermatophyta</taxon>
        <taxon>Magnoliopsida</taxon>
        <taxon>eudicotyledons</taxon>
        <taxon>Gunneridae</taxon>
        <taxon>Pentapetalae</taxon>
        <taxon>asterids</taxon>
        <taxon>campanulids</taxon>
        <taxon>Asterales</taxon>
        <taxon>Asteraceae</taxon>
        <taxon>Asteroideae</taxon>
        <taxon>Anthemideae</taxon>
        <taxon>Anthemidinae</taxon>
        <taxon>Tanacetum</taxon>
    </lineage>
</organism>
<gene>
    <name evidence="2" type="ORF">Tco_0937678</name>
</gene>
<reference evidence="2" key="2">
    <citation type="submission" date="2022-01" db="EMBL/GenBank/DDBJ databases">
        <authorList>
            <person name="Yamashiro T."/>
            <person name="Shiraishi A."/>
            <person name="Satake H."/>
            <person name="Nakayama K."/>
        </authorList>
    </citation>
    <scope>NUCLEOTIDE SEQUENCE</scope>
</reference>
<dbReference type="Proteomes" id="UP001151760">
    <property type="component" value="Unassembled WGS sequence"/>
</dbReference>